<sequence length="149" mass="16604">MSVVPSQILYLEHGATRLYAEAIQIMAARHLCWARPTLLIQGLPVIQGLPEGSAQDLRQEAIAAAVQNPEDSKLQICDLEGGPDLIWPLDLFQIACDIDFFSLLIRIKMSPEDSSYRDRSSELNAFIHSFWHTDGSGFHASDLPSLDVR</sequence>
<name>A0A2W4ZPB5_9CYAN</name>
<organism evidence="1 2">
    <name type="scientific">Phormidesmis priestleyi</name>
    <dbReference type="NCBI Taxonomy" id="268141"/>
    <lineage>
        <taxon>Bacteria</taxon>
        <taxon>Bacillati</taxon>
        <taxon>Cyanobacteriota</taxon>
        <taxon>Cyanophyceae</taxon>
        <taxon>Leptolyngbyales</taxon>
        <taxon>Leptolyngbyaceae</taxon>
        <taxon>Phormidesmis</taxon>
    </lineage>
</organism>
<dbReference type="Proteomes" id="UP000249794">
    <property type="component" value="Unassembled WGS sequence"/>
</dbReference>
<gene>
    <name evidence="1" type="ORF">DCF15_08200</name>
</gene>
<evidence type="ECO:0000313" key="2">
    <source>
        <dbReference type="Proteomes" id="UP000249794"/>
    </source>
</evidence>
<proteinExistence type="predicted"/>
<protein>
    <submittedName>
        <fullName evidence="1">Uncharacterized protein</fullName>
    </submittedName>
</protein>
<accession>A0A2W4ZPB5</accession>
<comment type="caution">
    <text evidence="1">The sequence shown here is derived from an EMBL/GenBank/DDBJ whole genome shotgun (WGS) entry which is preliminary data.</text>
</comment>
<reference evidence="2" key="1">
    <citation type="submission" date="2018-04" db="EMBL/GenBank/DDBJ databases">
        <authorList>
            <person name="Cornet L."/>
        </authorList>
    </citation>
    <scope>NUCLEOTIDE SEQUENCE [LARGE SCALE GENOMIC DNA]</scope>
</reference>
<evidence type="ECO:0000313" key="1">
    <source>
        <dbReference type="EMBL" id="PZO56708.1"/>
    </source>
</evidence>
<dbReference type="EMBL" id="QBMP01000064">
    <property type="protein sequence ID" value="PZO56708.1"/>
    <property type="molecule type" value="Genomic_DNA"/>
</dbReference>
<reference evidence="1 2" key="2">
    <citation type="submission" date="2018-06" db="EMBL/GenBank/DDBJ databases">
        <title>Metagenomic assembly of (sub)arctic Cyanobacteria and their associated microbiome from non-axenic cultures.</title>
        <authorList>
            <person name="Baurain D."/>
        </authorList>
    </citation>
    <scope>NUCLEOTIDE SEQUENCE [LARGE SCALE GENOMIC DNA]</scope>
    <source>
        <strain evidence="1">ULC027bin1</strain>
    </source>
</reference>
<dbReference type="AlphaFoldDB" id="A0A2W4ZPB5"/>